<dbReference type="EMBL" id="CAWUFR010000019">
    <property type="protein sequence ID" value="CAK6954773.1"/>
    <property type="molecule type" value="Genomic_DNA"/>
</dbReference>
<organism evidence="2 3">
    <name type="scientific">Scomber scombrus</name>
    <name type="common">Atlantic mackerel</name>
    <name type="synonym">Scomber vernalis</name>
    <dbReference type="NCBI Taxonomy" id="13677"/>
    <lineage>
        <taxon>Eukaryota</taxon>
        <taxon>Metazoa</taxon>
        <taxon>Chordata</taxon>
        <taxon>Craniata</taxon>
        <taxon>Vertebrata</taxon>
        <taxon>Euteleostomi</taxon>
        <taxon>Actinopterygii</taxon>
        <taxon>Neopterygii</taxon>
        <taxon>Teleostei</taxon>
        <taxon>Neoteleostei</taxon>
        <taxon>Acanthomorphata</taxon>
        <taxon>Pelagiaria</taxon>
        <taxon>Scombriformes</taxon>
        <taxon>Scombridae</taxon>
        <taxon>Scomber</taxon>
    </lineage>
</organism>
<proteinExistence type="predicted"/>
<dbReference type="AlphaFoldDB" id="A0AAV1N6H7"/>
<protein>
    <submittedName>
        <fullName evidence="2">Uncharacterized protein</fullName>
    </submittedName>
</protein>
<comment type="caution">
    <text evidence="2">The sequence shown here is derived from an EMBL/GenBank/DDBJ whole genome shotgun (WGS) entry which is preliminary data.</text>
</comment>
<gene>
    <name evidence="2" type="ORF">FSCOSCO3_A015975</name>
</gene>
<keyword evidence="3" id="KW-1185">Reference proteome</keyword>
<evidence type="ECO:0000313" key="2">
    <source>
        <dbReference type="EMBL" id="CAK6954773.1"/>
    </source>
</evidence>
<feature type="region of interest" description="Disordered" evidence="1">
    <location>
        <begin position="1"/>
        <end position="48"/>
    </location>
</feature>
<sequence>MDNPLPPEDKYGTLQGSNVKMGSGGQCPLRTRGSTTNQPPNGDHGLMDLEDETLDWLASTELKLLAQPGLVGRFHRSIFTPARRKHGGETCCFNTLDVAFLIVGEVLSLSLICSRLQLGEPNRHD</sequence>
<evidence type="ECO:0000256" key="1">
    <source>
        <dbReference type="SAM" id="MobiDB-lite"/>
    </source>
</evidence>
<reference evidence="2 3" key="1">
    <citation type="submission" date="2024-01" db="EMBL/GenBank/DDBJ databases">
        <authorList>
            <person name="Alioto T."/>
            <person name="Alioto T."/>
            <person name="Gomez Garrido J."/>
        </authorList>
    </citation>
    <scope>NUCLEOTIDE SEQUENCE [LARGE SCALE GENOMIC DNA]</scope>
</reference>
<dbReference type="Proteomes" id="UP001314229">
    <property type="component" value="Unassembled WGS sequence"/>
</dbReference>
<evidence type="ECO:0000313" key="3">
    <source>
        <dbReference type="Proteomes" id="UP001314229"/>
    </source>
</evidence>
<name>A0AAV1N6H7_SCOSC</name>
<accession>A0AAV1N6H7</accession>